<accession>A0AAD5TDZ0</accession>
<comment type="caution">
    <text evidence="2">The sequence shown here is derived from an EMBL/GenBank/DDBJ whole genome shotgun (WGS) entry which is preliminary data.</text>
</comment>
<keyword evidence="1" id="KW-0812">Transmembrane</keyword>
<dbReference type="EMBL" id="JADGJQ010000070">
    <property type="protein sequence ID" value="KAJ3173430.1"/>
    <property type="molecule type" value="Genomic_DNA"/>
</dbReference>
<evidence type="ECO:0000313" key="2">
    <source>
        <dbReference type="EMBL" id="KAJ3173430.1"/>
    </source>
</evidence>
<dbReference type="AlphaFoldDB" id="A0AAD5TDZ0"/>
<keyword evidence="3" id="KW-1185">Reference proteome</keyword>
<reference evidence="2" key="1">
    <citation type="submission" date="2020-05" db="EMBL/GenBank/DDBJ databases">
        <title>Phylogenomic resolution of chytrid fungi.</title>
        <authorList>
            <person name="Stajich J.E."/>
            <person name="Amses K."/>
            <person name="Simmons R."/>
            <person name="Seto K."/>
            <person name="Myers J."/>
            <person name="Bonds A."/>
            <person name="Quandt C.A."/>
            <person name="Barry K."/>
            <person name="Liu P."/>
            <person name="Grigoriev I."/>
            <person name="Longcore J.E."/>
            <person name="James T.Y."/>
        </authorList>
    </citation>
    <scope>NUCLEOTIDE SEQUENCE</scope>
    <source>
        <strain evidence="2">JEL0379</strain>
    </source>
</reference>
<evidence type="ECO:0000256" key="1">
    <source>
        <dbReference type="SAM" id="Phobius"/>
    </source>
</evidence>
<protein>
    <submittedName>
        <fullName evidence="2">Uncharacterized protein</fullName>
    </submittedName>
</protein>
<name>A0AAD5TDZ0_9FUNG</name>
<keyword evidence="1" id="KW-1133">Transmembrane helix</keyword>
<dbReference type="Proteomes" id="UP001212152">
    <property type="component" value="Unassembled WGS sequence"/>
</dbReference>
<keyword evidence="1" id="KW-0472">Membrane</keyword>
<organism evidence="2 3">
    <name type="scientific">Geranomyces variabilis</name>
    <dbReference type="NCBI Taxonomy" id="109894"/>
    <lineage>
        <taxon>Eukaryota</taxon>
        <taxon>Fungi</taxon>
        <taxon>Fungi incertae sedis</taxon>
        <taxon>Chytridiomycota</taxon>
        <taxon>Chytridiomycota incertae sedis</taxon>
        <taxon>Chytridiomycetes</taxon>
        <taxon>Spizellomycetales</taxon>
        <taxon>Powellomycetaceae</taxon>
        <taxon>Geranomyces</taxon>
    </lineage>
</organism>
<evidence type="ECO:0000313" key="3">
    <source>
        <dbReference type="Proteomes" id="UP001212152"/>
    </source>
</evidence>
<feature type="transmembrane region" description="Helical" evidence="1">
    <location>
        <begin position="48"/>
        <end position="72"/>
    </location>
</feature>
<gene>
    <name evidence="2" type="ORF">HDU87_007591</name>
</gene>
<sequence length="700" mass="77617">MDSPQHTVHTVLEPLLVASTADAPPAPAPAPLRPSRGKHRPCSCTCRAFCAAIILAFTLLFVAVAIATTYFFDPSEAFISSDSLYKESKAESFPVKPFYNESTSFDVYLQVQRTAEGADPVDVFAGRILTGTPLAGLQGDSVTLRLPALGPLNVSQPQPLAAQVAIVHSSHDYSVDDLFKLKPDHSAEGFASAGAWATNSTSPPVFLRKVHLIRYLWRPVDSVLPIPDKTDTANTTAPSSPHMVLRLPMHFLEEKTVYDGIRMQQLATKYKRTVKLCEEEAKTEQEKKVCPWNDVTIVSRFAYPALQPYARMITTQDQRVVNGTAETFYLPAFVFSPRRLAPVDFVPFDHELGLPKGQKNDEGHFSVKLSASLCTGETSGIVSAMEMLPRSEESRFFQFPPRFANATYHVDQAQFLAETEHFYAGGHPIEPILAAHPWLRVMLNDVGYLLLFSAASLEFVYFLTRHSTVGISRTGIQIAAAWEGVIAVSRMVEFARRPKGNTGFFTKAIVALLAALAQIWEGNTLAHGLALSAAALFVTQKCFIEWNGWLPRFRSDLLTKNERKSDRDDSVSWLHRVALLAGLTIIVPLVTANAKAPTSLSAVYHLYRHRANYWIVGPIARVILQFRLNRKRRTFAGEYKLAQWMALLNHVLSLTLLMVSAPAKLYWASWAQICIDLVGVGQALAYPSAPNIRESVEYAE</sequence>
<proteinExistence type="predicted"/>